<name>A0A1G7VT40_9ACTN</name>
<organism evidence="2 3">
    <name type="scientific">Streptomyces griseoaurantiacus</name>
    <dbReference type="NCBI Taxonomy" id="68213"/>
    <lineage>
        <taxon>Bacteria</taxon>
        <taxon>Bacillati</taxon>
        <taxon>Actinomycetota</taxon>
        <taxon>Actinomycetes</taxon>
        <taxon>Kitasatosporales</taxon>
        <taxon>Streptomycetaceae</taxon>
        <taxon>Streptomyces</taxon>
        <taxon>Streptomyces aurantiacus group</taxon>
    </lineage>
</organism>
<evidence type="ECO:0008006" key="4">
    <source>
        <dbReference type="Google" id="ProtNLM"/>
    </source>
</evidence>
<evidence type="ECO:0000256" key="1">
    <source>
        <dbReference type="SAM" id="MobiDB-lite"/>
    </source>
</evidence>
<dbReference type="Proteomes" id="UP000198614">
    <property type="component" value="Unassembled WGS sequence"/>
</dbReference>
<dbReference type="EMBL" id="FNAX01000024">
    <property type="protein sequence ID" value="SDG62985.1"/>
    <property type="molecule type" value="Genomic_DNA"/>
</dbReference>
<gene>
    <name evidence="2" type="ORF">SAMN05216260_12441</name>
</gene>
<sequence length="191" mass="20512">MTESAERTGETGTRTTRAEATRAEAAGARGPGSRGADARTVDPRKDGVRAAGPRAAADVVHESYSFACMRCGHGWEQSFEIEHHFDAEGTAFVTYVANGTVVPSPLSRPSCQNCGGHVLRIMRPGRVSSAQRSLYGQRQDAARPAPRRVPKARRGEPGAESSAAGGGSGGRRHWHFSDLLHLFAHRQHRTS</sequence>
<dbReference type="AlphaFoldDB" id="A0A1G7VT40"/>
<feature type="region of interest" description="Disordered" evidence="1">
    <location>
        <begin position="129"/>
        <end position="171"/>
    </location>
</feature>
<evidence type="ECO:0000313" key="3">
    <source>
        <dbReference type="Proteomes" id="UP000198614"/>
    </source>
</evidence>
<evidence type="ECO:0000313" key="2">
    <source>
        <dbReference type="EMBL" id="SDG62985.1"/>
    </source>
</evidence>
<feature type="region of interest" description="Disordered" evidence="1">
    <location>
        <begin position="1"/>
        <end position="50"/>
    </location>
</feature>
<reference evidence="2 3" key="1">
    <citation type="submission" date="2016-10" db="EMBL/GenBank/DDBJ databases">
        <authorList>
            <person name="de Groot N.N."/>
        </authorList>
    </citation>
    <scope>NUCLEOTIDE SEQUENCE [LARGE SCALE GENOMIC DNA]</scope>
    <source>
        <strain evidence="2 3">CGMCC 4.1859</strain>
    </source>
</reference>
<proteinExistence type="predicted"/>
<protein>
    <recommendedName>
        <fullName evidence="4">C2H2-type domain-containing protein</fullName>
    </recommendedName>
</protein>
<accession>A0A1G7VT40</accession>
<feature type="compositionally biased region" description="Basic and acidic residues" evidence="1">
    <location>
        <begin position="36"/>
        <end position="48"/>
    </location>
</feature>